<accession>A0A9D4SHD0</accession>
<dbReference type="Gene3D" id="3.90.550.10">
    <property type="entry name" value="Spore Coat Polysaccharide Biosynthesis Protein SpsA, Chain A"/>
    <property type="match status" value="1"/>
</dbReference>
<dbReference type="InterPro" id="IPR044123">
    <property type="entry name" value="W2_eIF2B_epsilon"/>
</dbReference>
<sequence>MEKEIHQAVVLIDNDEHFAPIELSKPKVLMNLVDRPMLQYTIDMLTLSNIDEIFLFCGKFFEEIKKFIDDYKRKVYVKLNIQIFFSEDYTSLGPVMRDLYSRGIIKSNFILIHGDCVGNLRLDKMIEKHKENIKKDPGCVMTCIFRKVWPNHRSRSSPNQKTMIALDSQQKIVLFEKSMKKRAEIPTDLFERNSCISIHYDLLDTQIAICSEKVPPDFSDNFDFETRENFIHGLLADIELLCHHIHVEILEEGYAARVDSILAYRNISRDLLQRFVYPIVPNGRVSDINIDDENIECLQLDSDSGHNEEMNENHDDECDSDSTKFSDASDDSYDSLGDEYSAFYNEVYDSVSRGIEEHSIAENIILEINSSKHAYNVPVNEVNSLVIKAVLNLALNSDGNFSSTVKSNLKYGLPIIQNYIKSISSQNDCIYSIEEFQLQNKELVTSLHLIKIIKFLYEENVLEEDLILKWFYKPKSLSDHVTSEQETLRKSKEVGLFIKWLEEAEEESTDDQDD</sequence>
<protein>
    <recommendedName>
        <fullName evidence="1">Translation initiation factor eIF2B subunit epsilon</fullName>
    </recommendedName>
    <alternativeName>
        <fullName evidence="2">eIF2B GDP-GTP exchange factor subunit epsilon</fullName>
    </alternativeName>
</protein>
<feature type="region of interest" description="Disordered" evidence="3">
    <location>
        <begin position="303"/>
        <end position="330"/>
    </location>
</feature>
<dbReference type="SUPFAM" id="SSF53448">
    <property type="entry name" value="Nucleotide-diphospho-sugar transferases"/>
    <property type="match status" value="1"/>
</dbReference>
<dbReference type="GO" id="GO:0005085">
    <property type="term" value="F:guanyl-nucleotide exchange factor activity"/>
    <property type="evidence" value="ECO:0007669"/>
    <property type="project" value="InterPro"/>
</dbReference>
<dbReference type="InterPro" id="IPR029044">
    <property type="entry name" value="Nucleotide-diphossugar_trans"/>
</dbReference>
<feature type="compositionally biased region" description="Basic and acidic residues" evidence="3">
    <location>
        <begin position="303"/>
        <end position="313"/>
    </location>
</feature>
<dbReference type="GO" id="GO:0005851">
    <property type="term" value="C:eukaryotic translation initiation factor 2B complex"/>
    <property type="evidence" value="ECO:0007669"/>
    <property type="project" value="TreeGrafter"/>
</dbReference>
<dbReference type="PROSITE" id="PS51363">
    <property type="entry name" value="W2"/>
    <property type="match status" value="1"/>
</dbReference>
<keyword evidence="5" id="KW-0396">Initiation factor</keyword>
<dbReference type="InterPro" id="IPR003307">
    <property type="entry name" value="W2_domain"/>
</dbReference>
<name>A0A9D4SHD0_DERFA</name>
<dbReference type="InterPro" id="IPR016024">
    <property type="entry name" value="ARM-type_fold"/>
</dbReference>
<dbReference type="SUPFAM" id="SSF48371">
    <property type="entry name" value="ARM repeat"/>
    <property type="match status" value="1"/>
</dbReference>
<evidence type="ECO:0000313" key="5">
    <source>
        <dbReference type="EMBL" id="KAH7642504.1"/>
    </source>
</evidence>
<organism evidence="5">
    <name type="scientific">Dermatophagoides farinae</name>
    <name type="common">American house dust mite</name>
    <dbReference type="NCBI Taxonomy" id="6954"/>
    <lineage>
        <taxon>Eukaryota</taxon>
        <taxon>Metazoa</taxon>
        <taxon>Ecdysozoa</taxon>
        <taxon>Arthropoda</taxon>
        <taxon>Chelicerata</taxon>
        <taxon>Arachnida</taxon>
        <taxon>Acari</taxon>
        <taxon>Acariformes</taxon>
        <taxon>Sarcoptiformes</taxon>
        <taxon>Astigmata</taxon>
        <taxon>Psoroptidia</taxon>
        <taxon>Analgoidea</taxon>
        <taxon>Pyroglyphidae</taxon>
        <taxon>Dermatophagoidinae</taxon>
        <taxon>Dermatophagoides</taxon>
    </lineage>
</organism>
<dbReference type="AlphaFoldDB" id="A0A9D4SHD0"/>
<reference evidence="5" key="1">
    <citation type="submission" date="2020-06" db="EMBL/GenBank/DDBJ databases">
        <authorList>
            <person name="Ji K."/>
            <person name="Li J."/>
        </authorList>
    </citation>
    <scope>NUCLEOTIDE SEQUENCE</scope>
    <source>
        <strain evidence="5">JKM2019</strain>
        <tissue evidence="5">Whole body</tissue>
    </source>
</reference>
<comment type="caution">
    <text evidence="5">The sequence shown here is derived from an EMBL/GenBank/DDBJ whole genome shotgun (WGS) entry which is preliminary data.</text>
</comment>
<gene>
    <name evidence="5" type="ORF">HUG17_5549</name>
</gene>
<dbReference type="Pfam" id="PF02020">
    <property type="entry name" value="W2"/>
    <property type="match status" value="1"/>
</dbReference>
<dbReference type="SMART" id="SM00515">
    <property type="entry name" value="eIF5C"/>
    <property type="match status" value="1"/>
</dbReference>
<dbReference type="EMBL" id="SDOV01000004">
    <property type="protein sequence ID" value="KAH7642504.1"/>
    <property type="molecule type" value="Genomic_DNA"/>
</dbReference>
<evidence type="ECO:0000256" key="3">
    <source>
        <dbReference type="SAM" id="MobiDB-lite"/>
    </source>
</evidence>
<dbReference type="GO" id="GO:0031369">
    <property type="term" value="F:translation initiation factor binding"/>
    <property type="evidence" value="ECO:0007669"/>
    <property type="project" value="InterPro"/>
</dbReference>
<evidence type="ECO:0000256" key="2">
    <source>
        <dbReference type="ARBA" id="ARBA00044345"/>
    </source>
</evidence>
<dbReference type="PANTHER" id="PTHR45887:SF1">
    <property type="entry name" value="TRANSLATION INITIATION FACTOR EIF-2B SUBUNIT EPSILON"/>
    <property type="match status" value="1"/>
</dbReference>
<keyword evidence="5" id="KW-0648">Protein biosynthesis</keyword>
<dbReference type="Proteomes" id="UP000828236">
    <property type="component" value="Unassembled WGS sequence"/>
</dbReference>
<dbReference type="PANTHER" id="PTHR45887">
    <property type="entry name" value="TRANSLATION INITIATION FACTOR EIF-2B SUBUNIT EPSILON"/>
    <property type="match status" value="1"/>
</dbReference>
<evidence type="ECO:0000256" key="1">
    <source>
        <dbReference type="ARBA" id="ARBA00044144"/>
    </source>
</evidence>
<feature type="domain" description="W2" evidence="4">
    <location>
        <begin position="337"/>
        <end position="511"/>
    </location>
</feature>
<dbReference type="GO" id="GO:0003743">
    <property type="term" value="F:translation initiation factor activity"/>
    <property type="evidence" value="ECO:0007669"/>
    <property type="project" value="UniProtKB-KW"/>
</dbReference>
<reference evidence="5" key="2">
    <citation type="journal article" date="2021" name="World Allergy Organ. J.">
        <title>Chromosome-level assembly of Dermatophagoides farinae genome and transcriptome reveals two novel allergens Der f 37 and Der f 39.</title>
        <authorList>
            <person name="Chen J."/>
            <person name="Cai Z."/>
            <person name="Fan D."/>
            <person name="Hu J."/>
            <person name="Hou Y."/>
            <person name="He Y."/>
            <person name="Zhang Z."/>
            <person name="Zhao Z."/>
            <person name="Gao P."/>
            <person name="Hu W."/>
            <person name="Sun J."/>
            <person name="Li J."/>
            <person name="Ji K."/>
        </authorList>
    </citation>
    <scope>NUCLEOTIDE SEQUENCE</scope>
    <source>
        <strain evidence="5">JKM2019</strain>
    </source>
</reference>
<proteinExistence type="predicted"/>
<dbReference type="Gene3D" id="1.25.40.180">
    <property type="match status" value="1"/>
</dbReference>
<evidence type="ECO:0000259" key="4">
    <source>
        <dbReference type="PROSITE" id="PS51363"/>
    </source>
</evidence>
<dbReference type="CDD" id="cd11558">
    <property type="entry name" value="W2_eIF2B_epsilon"/>
    <property type="match status" value="1"/>
</dbReference>
<dbReference type="InterPro" id="IPR051956">
    <property type="entry name" value="eIF2B_epsilon"/>
</dbReference>